<keyword evidence="2" id="KW-1185">Reference proteome</keyword>
<evidence type="ECO:0000313" key="2">
    <source>
        <dbReference type="Proteomes" id="UP000028725"/>
    </source>
</evidence>
<dbReference type="AlphaFoldDB" id="A0A085VZY2"/>
<evidence type="ECO:0000313" key="1">
    <source>
        <dbReference type="EMBL" id="KFE60995.1"/>
    </source>
</evidence>
<comment type="caution">
    <text evidence="1">The sequence shown here is derived from an EMBL/GenBank/DDBJ whole genome shotgun (WGS) entry which is preliminary data.</text>
</comment>
<dbReference type="Proteomes" id="UP000028725">
    <property type="component" value="Unassembled WGS sequence"/>
</dbReference>
<organism evidence="1 2">
    <name type="scientific">Hyalangium minutum</name>
    <dbReference type="NCBI Taxonomy" id="394096"/>
    <lineage>
        <taxon>Bacteria</taxon>
        <taxon>Pseudomonadati</taxon>
        <taxon>Myxococcota</taxon>
        <taxon>Myxococcia</taxon>
        <taxon>Myxococcales</taxon>
        <taxon>Cystobacterineae</taxon>
        <taxon>Archangiaceae</taxon>
        <taxon>Hyalangium</taxon>
    </lineage>
</organism>
<name>A0A085VZY2_9BACT</name>
<gene>
    <name evidence="1" type="ORF">DB31_4619</name>
</gene>
<proteinExistence type="predicted"/>
<sequence>MMGRGGMGVIDLAQERRSDAHAAAAGGRMPYERSFATSAAASSSS</sequence>
<protein>
    <submittedName>
        <fullName evidence="1">Uncharacterized protein</fullName>
    </submittedName>
</protein>
<accession>A0A085VZY2</accession>
<reference evidence="1 2" key="1">
    <citation type="submission" date="2014-04" db="EMBL/GenBank/DDBJ databases">
        <title>Genome assembly of Hyalangium minutum DSM 14724.</title>
        <authorList>
            <person name="Sharma G."/>
            <person name="Subramanian S."/>
        </authorList>
    </citation>
    <scope>NUCLEOTIDE SEQUENCE [LARGE SCALE GENOMIC DNA]</scope>
    <source>
        <strain evidence="1 2">DSM 14724</strain>
    </source>
</reference>
<dbReference type="EMBL" id="JMCB01000026">
    <property type="protein sequence ID" value="KFE60995.1"/>
    <property type="molecule type" value="Genomic_DNA"/>
</dbReference>